<dbReference type="EMBL" id="UFMQ01000063">
    <property type="protein sequence ID" value="SST34489.1"/>
    <property type="molecule type" value="Genomic_DNA"/>
</dbReference>
<protein>
    <submittedName>
        <fullName evidence="5">Uncharacterized protein</fullName>
    </submittedName>
</protein>
<dbReference type="InterPro" id="IPR016024">
    <property type="entry name" value="ARM-type_fold"/>
</dbReference>
<name>A0A219CAF4_ACIBA</name>
<evidence type="ECO:0000313" key="8">
    <source>
        <dbReference type="Proteomes" id="UP000233757"/>
    </source>
</evidence>
<reference evidence="5 9" key="1">
    <citation type="submission" date="2017-04" db="EMBL/GenBank/DDBJ databases">
        <title>Comparison of Acinetobacter baumannii whole genome sequences from two major hospitals in Kuwait.</title>
        <authorList>
            <person name="Nasser K."/>
            <person name="Habibi N."/>
            <person name="Khan M.W."/>
            <person name="Purohit P."/>
            <person name="Al-Obaid I."/>
            <person name="Dhar R."/>
            <person name="Al-Fouzan W."/>
            <person name="Mustafa A.S."/>
        </authorList>
    </citation>
    <scope>NUCLEOTIDE SEQUENCE [LARGE SCALE GENOMIC DNA]</scope>
    <source>
        <strain evidence="5 9">KUFAR57</strain>
    </source>
</reference>
<dbReference type="Proteomes" id="UP000634608">
    <property type="component" value="Unassembled WGS sequence"/>
</dbReference>
<evidence type="ECO:0000313" key="4">
    <source>
        <dbReference type="EMBL" id="PQL82308.1"/>
    </source>
</evidence>
<dbReference type="Proteomes" id="UP000252694">
    <property type="component" value="Unassembled WGS sequence"/>
</dbReference>
<dbReference type="AlphaFoldDB" id="A0A219CAF4"/>
<evidence type="ECO:0000313" key="12">
    <source>
        <dbReference type="Proteomes" id="UP000516419"/>
    </source>
</evidence>
<dbReference type="EMBL" id="NEPB01000015">
    <property type="protein sequence ID" value="PRN35141.1"/>
    <property type="molecule type" value="Genomic_DNA"/>
</dbReference>
<reference evidence="1" key="6">
    <citation type="submission" date="2020-08" db="EMBL/GenBank/DDBJ databases">
        <title>Diversity of carbapenem-resistant Acinetobacter baumannii and bacteriophage-mediated spread of the Oxa23 carbapenemase.</title>
        <authorList>
            <person name="Abouelfetouh A."/>
            <person name="Mattock J."/>
            <person name="Turner D."/>
            <person name="Li E."/>
            <person name="Evans B.A."/>
        </authorList>
    </citation>
    <scope>NUCLEOTIDE SEQUENCE</scope>
    <source>
        <strain evidence="1">A86</strain>
    </source>
</reference>
<evidence type="ECO:0000313" key="9">
    <source>
        <dbReference type="Proteomes" id="UP000237823"/>
    </source>
</evidence>
<dbReference type="EMBL" id="PHJU02000029">
    <property type="protein sequence ID" value="PQL82308.1"/>
    <property type="molecule type" value="Genomic_DNA"/>
</dbReference>
<dbReference type="Proteomes" id="UP000237823">
    <property type="component" value="Unassembled WGS sequence"/>
</dbReference>
<dbReference type="EMBL" id="PUDN01000095">
    <property type="protein sequence ID" value="PQH49204.1"/>
    <property type="molecule type" value="Genomic_DNA"/>
</dbReference>
<evidence type="ECO:0000313" key="7">
    <source>
        <dbReference type="EMBL" id="SST34489.1"/>
    </source>
</evidence>
<evidence type="ECO:0000313" key="3">
    <source>
        <dbReference type="EMBL" id="PQH49204.1"/>
    </source>
</evidence>
<dbReference type="EMBL" id="VMBB01000032">
    <property type="protein sequence ID" value="MDR8262267.1"/>
    <property type="molecule type" value="Genomic_DNA"/>
</dbReference>
<dbReference type="EMBL" id="JACSVK010000020">
    <property type="protein sequence ID" value="MBD0220156.1"/>
    <property type="molecule type" value="Genomic_DNA"/>
</dbReference>
<gene>
    <name evidence="5" type="ORF">B9W25_09295</name>
    <name evidence="3" type="ORF">C5U34_15830</name>
    <name evidence="4" type="ORF">CV954_013255</name>
    <name evidence="2" type="ORF">FPK87_17600</name>
    <name evidence="6" type="ORF">FQZ18_02920</name>
    <name evidence="1" type="ORF">IAG11_09640</name>
    <name evidence="7" type="ORF">SAMEA104305318_04142</name>
</gene>
<dbReference type="Proteomes" id="UP000233757">
    <property type="component" value="Unassembled WGS sequence"/>
</dbReference>
<dbReference type="RefSeq" id="WP_001109862.1">
    <property type="nucleotide sequence ID" value="NZ_AP031580.1"/>
</dbReference>
<evidence type="ECO:0000313" key="2">
    <source>
        <dbReference type="EMBL" id="MDR8262267.1"/>
    </source>
</evidence>
<dbReference type="EMBL" id="CP061525">
    <property type="protein sequence ID" value="QNV22336.1"/>
    <property type="molecule type" value="Genomic_DNA"/>
</dbReference>
<dbReference type="STRING" id="1096995.BJAB07104_01598"/>
<reference evidence="2" key="5">
    <citation type="submission" date="2019-07" db="EMBL/GenBank/DDBJ databases">
        <title>Biological characteristics of mucoid Acinetobacter baumannii from a general hospital in China.</title>
        <authorList>
            <person name="Hua X."/>
            <person name="Yu Y."/>
        </authorList>
    </citation>
    <scope>NUCLEOTIDE SEQUENCE [LARGE SCALE GENOMIC DNA]</scope>
    <source>
        <strain evidence="2">N41</strain>
    </source>
</reference>
<evidence type="ECO:0000313" key="5">
    <source>
        <dbReference type="EMBL" id="PRN35141.1"/>
    </source>
</evidence>
<reference evidence="3 10" key="2">
    <citation type="journal article" date="2018" name="J. Antimicrob. Chemother.">
        <title>Phylogenomics of colistin-susceptible and resistant XDR Acinetobacter baumannii.</title>
        <authorList>
            <person name="Mustapha M."/>
            <person name="Li B."/>
            <person name="Pacey M.P."/>
            <person name="Mettus R.T."/>
            <person name="McElheny C.L."/>
            <person name="Ernst R.K."/>
            <person name="Cooper V.S."/>
            <person name="Doi Y."/>
        </authorList>
    </citation>
    <scope>NUCLEOTIDE SEQUENCE [LARGE SCALE GENOMIC DNA]</scope>
    <source>
        <strain evidence="3 10">R20</strain>
    </source>
</reference>
<evidence type="ECO:0000313" key="11">
    <source>
        <dbReference type="Proteomes" id="UP000252694"/>
    </source>
</evidence>
<sequence>MNYSNNLSNNTMYESGNHKKIITKYEIETIKTVWQTDKIQSFLKDYLNTDVVSITDPTVIEQKIGEESLKQIKREFDIFKNKFDNFLRYEDVPVDYVSPIENELINFYKHSKVEVQEQISQWIIDSFDNTKVLLNILKILGNIAPDFIDHQFLTNFLIVLNHKDTEIKEYALRIQEKLMLPSYNNVLKHSKLTPKWIDDYRKELVELYEEDNKGS</sequence>
<reference evidence="6 12" key="7">
    <citation type="submission" date="2020-09" db="EMBL/GenBank/DDBJ databases">
        <title>Carbapenem-Resistant Acinetobacter baumannii devoid of typical resistance factors.</title>
        <authorList>
            <person name="Hoffmann M."/>
            <person name="Luo Y."/>
            <person name="Strain E."/>
            <person name="Rand H."/>
            <person name="Javkar K.G."/>
        </authorList>
    </citation>
    <scope>NUCLEOTIDE SEQUENCE [LARGE SCALE GENOMIC DNA]</scope>
    <source>
        <strain evidence="6 12">CFSAN093705</strain>
    </source>
</reference>
<accession>A0A219CAF4</accession>
<evidence type="ECO:0000313" key="1">
    <source>
        <dbReference type="EMBL" id="MBD0220156.1"/>
    </source>
</evidence>
<proteinExistence type="predicted"/>
<organism evidence="5 9">
    <name type="scientific">Acinetobacter baumannii</name>
    <dbReference type="NCBI Taxonomy" id="470"/>
    <lineage>
        <taxon>Bacteria</taxon>
        <taxon>Pseudomonadati</taxon>
        <taxon>Pseudomonadota</taxon>
        <taxon>Gammaproteobacteria</taxon>
        <taxon>Moraxellales</taxon>
        <taxon>Moraxellaceae</taxon>
        <taxon>Acinetobacter</taxon>
        <taxon>Acinetobacter calcoaceticus/baumannii complex</taxon>
    </lineage>
</organism>
<dbReference type="SUPFAM" id="SSF48371">
    <property type="entry name" value="ARM repeat"/>
    <property type="match status" value="1"/>
</dbReference>
<evidence type="ECO:0000313" key="6">
    <source>
        <dbReference type="EMBL" id="QNV22336.1"/>
    </source>
</evidence>
<evidence type="ECO:0000313" key="10">
    <source>
        <dbReference type="Proteomes" id="UP000239276"/>
    </source>
</evidence>
<reference evidence="7 11" key="4">
    <citation type="submission" date="2018-07" db="EMBL/GenBank/DDBJ databases">
        <authorList>
            <consortium name="Pathogen Informatics"/>
        </authorList>
    </citation>
    <scope>NUCLEOTIDE SEQUENCE [LARGE SCALE GENOMIC DNA]</scope>
    <source>
        <strain evidence="7 11">4300STDY7045823</strain>
    </source>
</reference>
<reference evidence="4 8" key="3">
    <citation type="submission" date="2018-02" db="EMBL/GenBank/DDBJ databases">
        <title>Acinetobacter baumanii whole genome sequence.</title>
        <authorList>
            <person name="Qasim Z.J."/>
        </authorList>
    </citation>
    <scope>NUCLEOTIDE SEQUENCE [LARGE SCALE GENOMIC DNA]</scope>
    <source>
        <strain evidence="4 8">ZQ8</strain>
    </source>
</reference>
<dbReference type="Proteomes" id="UP000516419">
    <property type="component" value="Chromosome"/>
</dbReference>
<dbReference type="Proteomes" id="UP000239276">
    <property type="component" value="Unassembled WGS sequence"/>
</dbReference>